<keyword evidence="4 7" id="KW-0812">Transmembrane</keyword>
<dbReference type="AlphaFoldDB" id="A0A6L5X969"/>
<evidence type="ECO:0000256" key="4">
    <source>
        <dbReference type="ARBA" id="ARBA00022692"/>
    </source>
</evidence>
<accession>A0A6L5X969</accession>
<evidence type="ECO:0000256" key="3">
    <source>
        <dbReference type="ARBA" id="ARBA00022475"/>
    </source>
</evidence>
<dbReference type="GO" id="GO:0005886">
    <property type="term" value="C:plasma membrane"/>
    <property type="evidence" value="ECO:0007669"/>
    <property type="project" value="UniProtKB-SubCell"/>
</dbReference>
<feature type="transmembrane region" description="Helical" evidence="7">
    <location>
        <begin position="73"/>
        <end position="95"/>
    </location>
</feature>
<sequence>MDKLLRNKKAIFIFVAPALILFTLVLFIPIGTSFYYALCNYDKATRSYHFIGLGNFTKLAKDPTMRIALKNSLFFLFFSCISQLVMGLLLAALLTNITKGRNLFKNVIYLPCVLSSAALGLLWAFLFHAKVGINNLLLQIGIKGPGWLFETKGFITLPMWVIAFVALWQYVGQSMMLYMAQISGISKSLYEASYIDGASKMKAFRYITLPLVKPMIGTAMSLNAIGSLKFFDLIYAMLGDKTENLKMDVLATYLYRTGFSSKGGNHYGKASAIGVVLVVLCLLATWIINKLFKTENYEM</sequence>
<keyword evidence="6 7" id="KW-0472">Membrane</keyword>
<evidence type="ECO:0000256" key="1">
    <source>
        <dbReference type="ARBA" id="ARBA00004651"/>
    </source>
</evidence>
<keyword evidence="2 7" id="KW-0813">Transport</keyword>
<gene>
    <name evidence="9" type="ORF">FYJ35_12760</name>
</gene>
<dbReference type="Proteomes" id="UP000481852">
    <property type="component" value="Unassembled WGS sequence"/>
</dbReference>
<dbReference type="SUPFAM" id="SSF161098">
    <property type="entry name" value="MetI-like"/>
    <property type="match status" value="1"/>
</dbReference>
<comment type="subcellular location">
    <subcellularLocation>
        <location evidence="1 7">Cell membrane</location>
        <topology evidence="1 7">Multi-pass membrane protein</topology>
    </subcellularLocation>
</comment>
<dbReference type="PANTHER" id="PTHR30193:SF37">
    <property type="entry name" value="INNER MEMBRANE ABC TRANSPORTER PERMEASE PROTEIN YCJO"/>
    <property type="match status" value="1"/>
</dbReference>
<dbReference type="InterPro" id="IPR051393">
    <property type="entry name" value="ABC_transporter_permease"/>
</dbReference>
<evidence type="ECO:0000313" key="10">
    <source>
        <dbReference type="Proteomes" id="UP000481852"/>
    </source>
</evidence>
<evidence type="ECO:0000256" key="7">
    <source>
        <dbReference type="RuleBase" id="RU363032"/>
    </source>
</evidence>
<evidence type="ECO:0000256" key="2">
    <source>
        <dbReference type="ARBA" id="ARBA00022448"/>
    </source>
</evidence>
<feature type="transmembrane region" description="Helical" evidence="7">
    <location>
        <begin position="107"/>
        <end position="127"/>
    </location>
</feature>
<comment type="caution">
    <text evidence="9">The sequence shown here is derived from an EMBL/GenBank/DDBJ whole genome shotgun (WGS) entry which is preliminary data.</text>
</comment>
<evidence type="ECO:0000259" key="8">
    <source>
        <dbReference type="PROSITE" id="PS50928"/>
    </source>
</evidence>
<evidence type="ECO:0000256" key="5">
    <source>
        <dbReference type="ARBA" id="ARBA00022989"/>
    </source>
</evidence>
<feature type="transmembrane region" description="Helical" evidence="7">
    <location>
        <begin position="12"/>
        <end position="38"/>
    </location>
</feature>
<evidence type="ECO:0000256" key="6">
    <source>
        <dbReference type="ARBA" id="ARBA00023136"/>
    </source>
</evidence>
<protein>
    <submittedName>
        <fullName evidence="9">Sugar ABC transporter permease</fullName>
    </submittedName>
</protein>
<dbReference type="CDD" id="cd06261">
    <property type="entry name" value="TM_PBP2"/>
    <property type="match status" value="1"/>
</dbReference>
<keyword evidence="3" id="KW-1003">Cell membrane</keyword>
<dbReference type="PANTHER" id="PTHR30193">
    <property type="entry name" value="ABC TRANSPORTER PERMEASE PROTEIN"/>
    <property type="match status" value="1"/>
</dbReference>
<organism evidence="9 10">
    <name type="scientific">Porcincola intestinalis</name>
    <dbReference type="NCBI Taxonomy" id="2606632"/>
    <lineage>
        <taxon>Bacteria</taxon>
        <taxon>Bacillati</taxon>
        <taxon>Bacillota</taxon>
        <taxon>Clostridia</taxon>
        <taxon>Lachnospirales</taxon>
        <taxon>Lachnospiraceae</taxon>
        <taxon>Porcincola</taxon>
    </lineage>
</organism>
<keyword evidence="10" id="KW-1185">Reference proteome</keyword>
<dbReference type="Pfam" id="PF00528">
    <property type="entry name" value="BPD_transp_1"/>
    <property type="match status" value="1"/>
</dbReference>
<comment type="similarity">
    <text evidence="7">Belongs to the binding-protein-dependent transport system permease family.</text>
</comment>
<dbReference type="Gene3D" id="1.10.3720.10">
    <property type="entry name" value="MetI-like"/>
    <property type="match status" value="1"/>
</dbReference>
<dbReference type="EMBL" id="VULZ01000017">
    <property type="protein sequence ID" value="MSS15888.1"/>
    <property type="molecule type" value="Genomic_DNA"/>
</dbReference>
<feature type="transmembrane region" description="Helical" evidence="7">
    <location>
        <begin position="153"/>
        <end position="171"/>
    </location>
</feature>
<dbReference type="RefSeq" id="WP_320809097.1">
    <property type="nucleotide sequence ID" value="NZ_JAXEDB010000209.1"/>
</dbReference>
<reference evidence="9 10" key="1">
    <citation type="submission" date="2019-08" db="EMBL/GenBank/DDBJ databases">
        <title>In-depth cultivation of the pig gut microbiome towards novel bacterial diversity and tailored functional studies.</title>
        <authorList>
            <person name="Wylensek D."/>
            <person name="Hitch T.C.A."/>
            <person name="Clavel T."/>
        </authorList>
    </citation>
    <scope>NUCLEOTIDE SEQUENCE [LARGE SCALE GENOMIC DNA]</scope>
    <source>
        <strain evidence="9 10">Oil+RF-744-WCA-WT-11</strain>
    </source>
</reference>
<keyword evidence="5 7" id="KW-1133">Transmembrane helix</keyword>
<name>A0A6L5X969_9FIRM</name>
<dbReference type="InterPro" id="IPR000515">
    <property type="entry name" value="MetI-like"/>
</dbReference>
<proteinExistence type="inferred from homology"/>
<dbReference type="GO" id="GO:0055085">
    <property type="term" value="P:transmembrane transport"/>
    <property type="evidence" value="ECO:0007669"/>
    <property type="project" value="InterPro"/>
</dbReference>
<dbReference type="PROSITE" id="PS50928">
    <property type="entry name" value="ABC_TM1"/>
    <property type="match status" value="1"/>
</dbReference>
<evidence type="ECO:0000313" key="9">
    <source>
        <dbReference type="EMBL" id="MSS15888.1"/>
    </source>
</evidence>
<dbReference type="InterPro" id="IPR035906">
    <property type="entry name" value="MetI-like_sf"/>
</dbReference>
<feature type="transmembrane region" description="Helical" evidence="7">
    <location>
        <begin position="270"/>
        <end position="289"/>
    </location>
</feature>
<feature type="domain" description="ABC transmembrane type-1" evidence="8">
    <location>
        <begin position="69"/>
        <end position="288"/>
    </location>
</feature>